<keyword evidence="4" id="KW-1185">Reference proteome</keyword>
<feature type="transmembrane region" description="Helical" evidence="1">
    <location>
        <begin position="238"/>
        <end position="260"/>
    </location>
</feature>
<feature type="transmembrane region" description="Helical" evidence="1">
    <location>
        <begin position="142"/>
        <end position="164"/>
    </location>
</feature>
<keyword evidence="1" id="KW-1133">Transmembrane helix</keyword>
<evidence type="ECO:0000256" key="1">
    <source>
        <dbReference type="SAM" id="Phobius"/>
    </source>
</evidence>
<feature type="transmembrane region" description="Helical" evidence="1">
    <location>
        <begin position="192"/>
        <end position="217"/>
    </location>
</feature>
<gene>
    <name evidence="3" type="ORF">HD556DRAFT_722009</name>
</gene>
<dbReference type="RefSeq" id="XP_041165837.1">
    <property type="nucleotide sequence ID" value="XM_041311418.1"/>
</dbReference>
<evidence type="ECO:0000259" key="2">
    <source>
        <dbReference type="Pfam" id="PF20151"/>
    </source>
</evidence>
<dbReference type="OrthoDB" id="2628848at2759"/>
<keyword evidence="1" id="KW-0812">Transmembrane</keyword>
<dbReference type="Proteomes" id="UP000719766">
    <property type="component" value="Unassembled WGS sequence"/>
</dbReference>
<proteinExistence type="predicted"/>
<name>A0A9P7J513_9AGAM</name>
<feature type="domain" description="DUF6533" evidence="2">
    <location>
        <begin position="43"/>
        <end position="86"/>
    </location>
</feature>
<organism evidence="3 4">
    <name type="scientific">Suillus plorans</name>
    <dbReference type="NCBI Taxonomy" id="116603"/>
    <lineage>
        <taxon>Eukaryota</taxon>
        <taxon>Fungi</taxon>
        <taxon>Dikarya</taxon>
        <taxon>Basidiomycota</taxon>
        <taxon>Agaricomycotina</taxon>
        <taxon>Agaricomycetes</taxon>
        <taxon>Agaricomycetidae</taxon>
        <taxon>Boletales</taxon>
        <taxon>Suillineae</taxon>
        <taxon>Suillaceae</taxon>
        <taxon>Suillus</taxon>
    </lineage>
</organism>
<dbReference type="AlphaFoldDB" id="A0A9P7J513"/>
<feature type="transmembrane region" description="Helical" evidence="1">
    <location>
        <begin position="70"/>
        <end position="90"/>
    </location>
</feature>
<feature type="transmembrane region" description="Helical" evidence="1">
    <location>
        <begin position="280"/>
        <end position="298"/>
    </location>
</feature>
<comment type="caution">
    <text evidence="3">The sequence shown here is derived from an EMBL/GenBank/DDBJ whole genome shotgun (WGS) entry which is preliminary data.</text>
</comment>
<dbReference type="Pfam" id="PF20151">
    <property type="entry name" value="DUF6533"/>
    <property type="match status" value="1"/>
</dbReference>
<dbReference type="EMBL" id="JABBWE010000005">
    <property type="protein sequence ID" value="KAG1802940.1"/>
    <property type="molecule type" value="Genomic_DNA"/>
</dbReference>
<dbReference type="InterPro" id="IPR045340">
    <property type="entry name" value="DUF6533"/>
</dbReference>
<accession>A0A9P7J513</accession>
<evidence type="ECO:0000313" key="3">
    <source>
        <dbReference type="EMBL" id="KAG1802940.1"/>
    </source>
</evidence>
<protein>
    <recommendedName>
        <fullName evidence="2">DUF6533 domain-containing protein</fullName>
    </recommendedName>
</protein>
<reference evidence="3" key="1">
    <citation type="journal article" date="2020" name="New Phytol.">
        <title>Comparative genomics reveals dynamic genome evolution in host specialist ectomycorrhizal fungi.</title>
        <authorList>
            <person name="Lofgren L.A."/>
            <person name="Nguyen N.H."/>
            <person name="Vilgalys R."/>
            <person name="Ruytinx J."/>
            <person name="Liao H.L."/>
            <person name="Branco S."/>
            <person name="Kuo A."/>
            <person name="LaButti K."/>
            <person name="Lipzen A."/>
            <person name="Andreopoulos W."/>
            <person name="Pangilinan J."/>
            <person name="Riley R."/>
            <person name="Hundley H."/>
            <person name="Na H."/>
            <person name="Barry K."/>
            <person name="Grigoriev I.V."/>
            <person name="Stajich J.E."/>
            <person name="Kennedy P.G."/>
        </authorList>
    </citation>
    <scope>NUCLEOTIDE SEQUENCE</scope>
    <source>
        <strain evidence="3">S12</strain>
    </source>
</reference>
<feature type="transmembrane region" description="Helical" evidence="1">
    <location>
        <begin position="110"/>
        <end position="130"/>
    </location>
</feature>
<evidence type="ECO:0000313" key="4">
    <source>
        <dbReference type="Proteomes" id="UP000719766"/>
    </source>
</evidence>
<sequence>MTIIFNAPRWWPVIDFNRNFSYFIGSWGARQMLSVTPRSNLDTVASSAAVIYDWALTFGQELELVWNRRWSFMTVLYIGVRYMGIVYIIINMLQTLPTVSLTKPVSNVMYSVLNWIGVAVNAMLGAIMITRLYAMHQRSRNVLVFLTVIFTAVTIVCGVMAAIINRHTKAKELILSGTYQCTNYDNEADALILLSMTWILSTVWEVLALCLATWIAVKHFRELQRPSRGWTIGDCFTALIQTHIVYFASFAAVSCFSLGFLSPQLLANSLAVGAQIYDGVRQILSVIQMFVLGPRLILSVRQYHTKIMDNSDAEADMISIAFQERTVVSTEL</sequence>
<keyword evidence="1" id="KW-0472">Membrane</keyword>
<dbReference type="GeneID" id="64605182"/>